<evidence type="ECO:0000313" key="10">
    <source>
        <dbReference type="EMBL" id="KGE04702.1"/>
    </source>
</evidence>
<keyword evidence="5" id="KW-0808">Transferase</keyword>
<feature type="transmembrane region" description="Helical" evidence="9">
    <location>
        <begin position="42"/>
        <end position="61"/>
    </location>
</feature>
<keyword evidence="6 9" id="KW-0812">Transmembrane</keyword>
<feature type="transmembrane region" description="Helical" evidence="9">
    <location>
        <begin position="96"/>
        <end position="116"/>
    </location>
</feature>
<keyword evidence="11" id="KW-1185">Reference proteome</keyword>
<organism evidence="10 11">
    <name type="scientific">Pseudohaliea rubra DSM 19751</name>
    <dbReference type="NCBI Taxonomy" id="1265313"/>
    <lineage>
        <taxon>Bacteria</taxon>
        <taxon>Pseudomonadati</taxon>
        <taxon>Pseudomonadota</taxon>
        <taxon>Gammaproteobacteria</taxon>
        <taxon>Cellvibrionales</taxon>
        <taxon>Halieaceae</taxon>
        <taxon>Pseudohaliea</taxon>
    </lineage>
</organism>
<feature type="transmembrane region" description="Helical" evidence="9">
    <location>
        <begin position="220"/>
        <end position="240"/>
    </location>
</feature>
<dbReference type="Proteomes" id="UP000029640">
    <property type="component" value="Unassembled WGS sequence"/>
</dbReference>
<comment type="caution">
    <text evidence="10">The sequence shown here is derived from an EMBL/GenBank/DDBJ whole genome shotgun (WGS) entry which is preliminary data.</text>
</comment>
<evidence type="ECO:0000256" key="6">
    <source>
        <dbReference type="ARBA" id="ARBA00022692"/>
    </source>
</evidence>
<evidence type="ECO:0000313" key="11">
    <source>
        <dbReference type="Proteomes" id="UP000029640"/>
    </source>
</evidence>
<evidence type="ECO:0000256" key="5">
    <source>
        <dbReference type="ARBA" id="ARBA00022679"/>
    </source>
</evidence>
<evidence type="ECO:0000256" key="8">
    <source>
        <dbReference type="ARBA" id="ARBA00023136"/>
    </source>
</evidence>
<evidence type="ECO:0000256" key="3">
    <source>
        <dbReference type="ARBA" id="ARBA00022428"/>
    </source>
</evidence>
<keyword evidence="8 9" id="KW-0472">Membrane</keyword>
<comment type="subcellular location">
    <subcellularLocation>
        <location evidence="1">Membrane</location>
        <topology evidence="1">Multi-pass membrane protein</topology>
    </subcellularLocation>
</comment>
<dbReference type="EMBL" id="AUVB01000021">
    <property type="protein sequence ID" value="KGE04702.1"/>
    <property type="molecule type" value="Genomic_DNA"/>
</dbReference>
<evidence type="ECO:0000256" key="7">
    <source>
        <dbReference type="ARBA" id="ARBA00022989"/>
    </source>
</evidence>
<dbReference type="PANTHER" id="PTHR13929">
    <property type="entry name" value="1,4-DIHYDROXY-2-NAPHTHOATE OCTAPRENYLTRANSFERASE"/>
    <property type="match status" value="1"/>
</dbReference>
<feature type="transmembrane region" description="Helical" evidence="9">
    <location>
        <begin position="147"/>
        <end position="168"/>
    </location>
</feature>
<comment type="pathway">
    <text evidence="2">Quinol/quinone metabolism; menaquinone biosynthesis.</text>
</comment>
<dbReference type="HOGENOM" id="CLU_043611_0_1_6"/>
<evidence type="ECO:0000256" key="9">
    <source>
        <dbReference type="SAM" id="Phobius"/>
    </source>
</evidence>
<dbReference type="RefSeq" id="WP_084592549.1">
    <property type="nucleotide sequence ID" value="NZ_KN234763.1"/>
</dbReference>
<evidence type="ECO:0008006" key="12">
    <source>
        <dbReference type="Google" id="ProtNLM"/>
    </source>
</evidence>
<protein>
    <recommendedName>
        <fullName evidence="12">1,4-dihydroxy-2-naphthoate octaprenyltransferase</fullName>
    </recommendedName>
</protein>
<dbReference type="PIRSF" id="PIRSF005355">
    <property type="entry name" value="UBIAD1"/>
    <property type="match status" value="1"/>
</dbReference>
<dbReference type="CDD" id="cd13962">
    <property type="entry name" value="PT_UbiA_UBIAD1"/>
    <property type="match status" value="1"/>
</dbReference>
<accession>A0A095VTB9</accession>
<feature type="transmembrane region" description="Helical" evidence="9">
    <location>
        <begin position="277"/>
        <end position="298"/>
    </location>
</feature>
<dbReference type="PANTHER" id="PTHR13929:SF0">
    <property type="entry name" value="UBIA PRENYLTRANSFERASE DOMAIN-CONTAINING PROTEIN 1"/>
    <property type="match status" value="1"/>
</dbReference>
<dbReference type="GO" id="GO:0042371">
    <property type="term" value="P:vitamin K biosynthetic process"/>
    <property type="evidence" value="ECO:0007669"/>
    <property type="project" value="TreeGrafter"/>
</dbReference>
<keyword evidence="7 9" id="KW-1133">Transmembrane helix</keyword>
<dbReference type="PATRIC" id="fig|1265313.6.peg.721"/>
<dbReference type="UniPathway" id="UPA00079"/>
<sequence length="299" mass="31698">MINAHLAATLGPMRAPFLLLVPVCVSLGWAAAVYDGHAIELSQLLLAALGALAAHVSVNALNEYEDFRSGLDLRTERTPFSGGTGTLPAHPEKAHYALITGLVSLSVVVLVGLYFVELRGAALLPLGLLGVLTIVLYTRWLTRSPLLCLLAPGVAFGPLMVMGVYFVLTGHYGVTAAAASLVPLFLVSDLLLINQFPDREADRWAGRNHLLLAWGDRAGISVYGLFLAAAYSSVLLFVALDMLPGWVLLTLLTLPVAALAFRGLTRHADEVPALVPHLAQHVVLTLVTPLLLALGIALG</sequence>
<dbReference type="InterPro" id="IPR000537">
    <property type="entry name" value="UbiA_prenyltransferase"/>
</dbReference>
<feature type="transmembrane region" description="Helical" evidence="9">
    <location>
        <begin position="246"/>
        <end position="265"/>
    </location>
</feature>
<dbReference type="AlphaFoldDB" id="A0A095VTB9"/>
<dbReference type="GO" id="GO:0009234">
    <property type="term" value="P:menaquinone biosynthetic process"/>
    <property type="evidence" value="ECO:0007669"/>
    <property type="project" value="UniProtKB-UniPathway"/>
</dbReference>
<dbReference type="GO" id="GO:0004659">
    <property type="term" value="F:prenyltransferase activity"/>
    <property type="evidence" value="ECO:0007669"/>
    <property type="project" value="InterPro"/>
</dbReference>
<dbReference type="eggNOG" id="COG1575">
    <property type="taxonomic scope" value="Bacteria"/>
</dbReference>
<name>A0A095VTB9_9GAMM</name>
<keyword evidence="3" id="KW-0474">Menaquinone biosynthesis</keyword>
<reference evidence="10 11" key="1">
    <citation type="journal article" date="2014" name="Genome Announc.">
        <title>Genome Sequence of Gammaproteobacterial Pseudohaliea rubra Type Strain DSM 19751, Isolated from Coastal Seawater of the Mediterranean Sea.</title>
        <authorList>
            <person name="Spring S."/>
            <person name="Fiebig A."/>
            <person name="Riedel T."/>
            <person name="Goker M."/>
            <person name="Klenk H.P."/>
        </authorList>
    </citation>
    <scope>NUCLEOTIDE SEQUENCE [LARGE SCALE GENOMIC DNA]</scope>
    <source>
        <strain evidence="10 11">DSM 19751</strain>
    </source>
</reference>
<evidence type="ECO:0000256" key="1">
    <source>
        <dbReference type="ARBA" id="ARBA00004141"/>
    </source>
</evidence>
<feature type="transmembrane region" description="Helical" evidence="9">
    <location>
        <begin position="122"/>
        <end position="140"/>
    </location>
</feature>
<dbReference type="Gene3D" id="1.10.357.140">
    <property type="entry name" value="UbiA prenyltransferase"/>
    <property type="match status" value="1"/>
</dbReference>
<dbReference type="InterPro" id="IPR044878">
    <property type="entry name" value="UbiA_sf"/>
</dbReference>
<feature type="transmembrane region" description="Helical" evidence="9">
    <location>
        <begin position="174"/>
        <end position="193"/>
    </location>
</feature>
<evidence type="ECO:0000256" key="4">
    <source>
        <dbReference type="ARBA" id="ARBA00022475"/>
    </source>
</evidence>
<dbReference type="Pfam" id="PF01040">
    <property type="entry name" value="UbiA"/>
    <property type="match status" value="1"/>
</dbReference>
<proteinExistence type="predicted"/>
<dbReference type="OrthoDB" id="3344514at2"/>
<gene>
    <name evidence="10" type="ORF">HRUBRA_00727</name>
</gene>
<keyword evidence="4" id="KW-1003">Cell membrane</keyword>
<dbReference type="GO" id="GO:0016020">
    <property type="term" value="C:membrane"/>
    <property type="evidence" value="ECO:0007669"/>
    <property type="project" value="UniProtKB-SubCell"/>
</dbReference>
<dbReference type="STRING" id="1265313.HRUBRA_00727"/>
<evidence type="ECO:0000256" key="2">
    <source>
        <dbReference type="ARBA" id="ARBA00004863"/>
    </source>
</evidence>
<dbReference type="InterPro" id="IPR026046">
    <property type="entry name" value="UBIAD1"/>
</dbReference>